<keyword evidence="2" id="KW-0472">Membrane</keyword>
<dbReference type="EMBL" id="FWFO01000001">
    <property type="protein sequence ID" value="SLN48915.1"/>
    <property type="molecule type" value="Genomic_DNA"/>
</dbReference>
<proteinExistence type="predicted"/>
<keyword evidence="2" id="KW-0812">Transmembrane</keyword>
<organism evidence="3 4">
    <name type="scientific">Falsiruegeria litorea R37</name>
    <dbReference type="NCBI Taxonomy" id="1200284"/>
    <lineage>
        <taxon>Bacteria</taxon>
        <taxon>Pseudomonadati</taxon>
        <taxon>Pseudomonadota</taxon>
        <taxon>Alphaproteobacteria</taxon>
        <taxon>Rhodobacterales</taxon>
        <taxon>Roseobacteraceae</taxon>
        <taxon>Falsiruegeria</taxon>
    </lineage>
</organism>
<feature type="region of interest" description="Disordered" evidence="1">
    <location>
        <begin position="259"/>
        <end position="290"/>
    </location>
</feature>
<gene>
    <name evidence="3" type="ORF">TRL7639_02702</name>
</gene>
<accession>A0A1Y5SUN0</accession>
<reference evidence="3 4" key="1">
    <citation type="submission" date="2017-03" db="EMBL/GenBank/DDBJ databases">
        <authorList>
            <person name="Afonso C.L."/>
            <person name="Miller P.J."/>
            <person name="Scott M.A."/>
            <person name="Spackman E."/>
            <person name="Goraichik I."/>
            <person name="Dimitrov K.M."/>
            <person name="Suarez D.L."/>
            <person name="Swayne D.E."/>
        </authorList>
    </citation>
    <scope>NUCLEOTIDE SEQUENCE [LARGE SCALE GENOMIC DNA]</scope>
    <source>
        <strain evidence="3 4">CECT 7639</strain>
    </source>
</reference>
<dbReference type="OrthoDB" id="1090891at2"/>
<dbReference type="Proteomes" id="UP000193077">
    <property type="component" value="Unassembled WGS sequence"/>
</dbReference>
<keyword evidence="2" id="KW-1133">Transmembrane helix</keyword>
<evidence type="ECO:0000256" key="2">
    <source>
        <dbReference type="SAM" id="Phobius"/>
    </source>
</evidence>
<name>A0A1Y5SUN0_9RHOB</name>
<dbReference type="AlphaFoldDB" id="A0A1Y5SUN0"/>
<feature type="transmembrane region" description="Helical" evidence="2">
    <location>
        <begin position="179"/>
        <end position="203"/>
    </location>
</feature>
<dbReference type="RefSeq" id="WP_085796137.1">
    <property type="nucleotide sequence ID" value="NZ_FWFO01000001.1"/>
</dbReference>
<evidence type="ECO:0000313" key="3">
    <source>
        <dbReference type="EMBL" id="SLN48915.1"/>
    </source>
</evidence>
<feature type="compositionally biased region" description="Basic and acidic residues" evidence="1">
    <location>
        <begin position="266"/>
        <end position="278"/>
    </location>
</feature>
<protein>
    <submittedName>
        <fullName evidence="3">Uncharacterized protein</fullName>
    </submittedName>
</protein>
<keyword evidence="4" id="KW-1185">Reference proteome</keyword>
<evidence type="ECO:0000256" key="1">
    <source>
        <dbReference type="SAM" id="MobiDB-lite"/>
    </source>
</evidence>
<sequence>MTGALLVTTSTQGLQPLGSAAQRSFELVATTVRQRLGDEHAGLFAEPVVTDHGDQIDWYAQTHGTPQRLADLPPPEQKVVRATLGRLIGDIVAGAEALRNSDAPDDQRLGEAWANAVEIPADSMIHVVEGEGGLQPVLVHWAWIRDEQHAVRGILTAMVPRTEPLTPQTADTPGRFRVLWWWLILLGWLLLAVMLALILWLMLAPCALAPWGPDRCQGEASALSAAYSEQQVAQERIARLEHEIALTDRACRAEIPVLPATPAPEAKPDTQPEPKPEQKGALPPSPDETLRRLAGRAQALYTRLNPFSSAN</sequence>
<evidence type="ECO:0000313" key="4">
    <source>
        <dbReference type="Proteomes" id="UP000193077"/>
    </source>
</evidence>